<evidence type="ECO:0000313" key="1">
    <source>
        <dbReference type="EMBL" id="STT83577.1"/>
    </source>
</evidence>
<accession>A0A377WSY5</accession>
<protein>
    <submittedName>
        <fullName evidence="1">Uncharacterized protein</fullName>
    </submittedName>
</protein>
<evidence type="ECO:0000313" key="2">
    <source>
        <dbReference type="EMBL" id="STW48268.1"/>
    </source>
</evidence>
<reference evidence="3 4" key="1">
    <citation type="submission" date="2018-06" db="EMBL/GenBank/DDBJ databases">
        <authorList>
            <consortium name="Pathogen Informatics"/>
            <person name="Doyle S."/>
        </authorList>
    </citation>
    <scope>NUCLEOTIDE SEQUENCE [LARGE SCALE GENOMIC DNA]</scope>
    <source>
        <strain evidence="1 3">NCTC5047</strain>
        <strain evidence="2 4">NCTC9617</strain>
    </source>
</reference>
<gene>
    <name evidence="1" type="ORF">NCTC5047_04593</name>
    <name evidence="2" type="ORF">NCTC9617_04859</name>
</gene>
<evidence type="ECO:0000313" key="4">
    <source>
        <dbReference type="Proteomes" id="UP000255167"/>
    </source>
</evidence>
<name>A0A377WSY5_KLEPN</name>
<sequence length="60" mass="7039">MNLREIYMAIGRSGRIVLQVDPELKKKLYSILAMESITLKDWFTLKAKEQIENKNKENAK</sequence>
<proteinExistence type="predicted"/>
<dbReference type="EMBL" id="UGNC01000005">
    <property type="protein sequence ID" value="STW48268.1"/>
    <property type="molecule type" value="Genomic_DNA"/>
</dbReference>
<dbReference type="Proteomes" id="UP000254340">
    <property type="component" value="Unassembled WGS sequence"/>
</dbReference>
<dbReference type="EMBL" id="UGLH01000006">
    <property type="protein sequence ID" value="STT83577.1"/>
    <property type="molecule type" value="Genomic_DNA"/>
</dbReference>
<dbReference type="AlphaFoldDB" id="A0A377WSY5"/>
<organism evidence="1 3">
    <name type="scientific">Klebsiella pneumoniae</name>
    <dbReference type="NCBI Taxonomy" id="573"/>
    <lineage>
        <taxon>Bacteria</taxon>
        <taxon>Pseudomonadati</taxon>
        <taxon>Pseudomonadota</taxon>
        <taxon>Gammaproteobacteria</taxon>
        <taxon>Enterobacterales</taxon>
        <taxon>Enterobacteriaceae</taxon>
        <taxon>Klebsiella/Raoultella group</taxon>
        <taxon>Klebsiella</taxon>
        <taxon>Klebsiella pneumoniae complex</taxon>
    </lineage>
</organism>
<dbReference type="Proteomes" id="UP000255167">
    <property type="component" value="Unassembled WGS sequence"/>
</dbReference>
<evidence type="ECO:0000313" key="3">
    <source>
        <dbReference type="Proteomes" id="UP000254340"/>
    </source>
</evidence>